<dbReference type="OrthoDB" id="9770826at2"/>
<dbReference type="AlphaFoldDB" id="A0A2G9C2L3"/>
<comment type="caution">
    <text evidence="3">The sequence shown here is derived from an EMBL/GenBank/DDBJ whole genome shotgun (WGS) entry which is preliminary data.</text>
</comment>
<name>A0A2G9C2L3_9BURK</name>
<feature type="region of interest" description="Disordered" evidence="1">
    <location>
        <begin position="1"/>
        <end position="26"/>
    </location>
</feature>
<dbReference type="Pfam" id="PF17186">
    <property type="entry name" value="Lipocalin_9"/>
    <property type="match status" value="1"/>
</dbReference>
<dbReference type="Pfam" id="PF07143">
    <property type="entry name" value="CrtC"/>
    <property type="match status" value="1"/>
</dbReference>
<evidence type="ECO:0000313" key="4">
    <source>
        <dbReference type="Proteomes" id="UP000231501"/>
    </source>
</evidence>
<dbReference type="PANTHER" id="PTHR38591">
    <property type="entry name" value="HYDROLASE"/>
    <property type="match status" value="1"/>
</dbReference>
<evidence type="ECO:0000256" key="1">
    <source>
        <dbReference type="SAM" id="MobiDB-lite"/>
    </source>
</evidence>
<dbReference type="SUPFAM" id="SSF159245">
    <property type="entry name" value="AttH-like"/>
    <property type="match status" value="1"/>
</dbReference>
<evidence type="ECO:0000259" key="2">
    <source>
        <dbReference type="Pfam" id="PF07143"/>
    </source>
</evidence>
<dbReference type="PANTHER" id="PTHR38591:SF1">
    <property type="entry name" value="BLL1000 PROTEIN"/>
    <property type="match status" value="1"/>
</dbReference>
<dbReference type="Gene3D" id="2.40.370.10">
    <property type="entry name" value="AttH-like domain"/>
    <property type="match status" value="2"/>
</dbReference>
<dbReference type="InterPro" id="IPR010791">
    <property type="entry name" value="AttH_dom"/>
</dbReference>
<accession>A0A2G9C2L3</accession>
<reference evidence="3 4" key="1">
    <citation type="submission" date="2017-11" db="EMBL/GenBank/DDBJ databases">
        <title>Draft genome sequence of Mitsuaria sp. HWN-4.</title>
        <authorList>
            <person name="Gundlapally S.R."/>
        </authorList>
    </citation>
    <scope>NUCLEOTIDE SEQUENCE [LARGE SCALE GENOMIC DNA]</scope>
    <source>
        <strain evidence="3 4">HWN-4</strain>
    </source>
</reference>
<feature type="compositionally biased region" description="Polar residues" evidence="1">
    <location>
        <begin position="1"/>
        <end position="10"/>
    </location>
</feature>
<dbReference type="EMBL" id="PEOG01000115">
    <property type="protein sequence ID" value="PIM50618.1"/>
    <property type="molecule type" value="Genomic_DNA"/>
</dbReference>
<organism evidence="3 4">
    <name type="scientific">Roseateles chitinivorans</name>
    <dbReference type="NCBI Taxonomy" id="2917965"/>
    <lineage>
        <taxon>Bacteria</taxon>
        <taxon>Pseudomonadati</taxon>
        <taxon>Pseudomonadota</taxon>
        <taxon>Betaproteobacteria</taxon>
        <taxon>Burkholderiales</taxon>
        <taxon>Sphaerotilaceae</taxon>
        <taxon>Roseateles</taxon>
    </lineage>
</organism>
<evidence type="ECO:0000313" key="3">
    <source>
        <dbReference type="EMBL" id="PIM50618.1"/>
    </source>
</evidence>
<dbReference type="InterPro" id="IPR023374">
    <property type="entry name" value="AttH-like_dom_sf"/>
</dbReference>
<sequence length="366" mass="40441">MPTAQAQASQDAPDETLSDAPLRFPRDHGAHPEARIEWWYVTGVLRVDGRAGETTRPDFGFQLTFFRVRHALQRPLSSAFAPDQVMLGHAAISDLGRQRLLHDQQVLRHGFANARAETDDTRMRLGVWQLRRSDGPDGHSRYVLSMPSERAGFALALTLDAPQPPLLQGRAGWSRKGPGAQQASRYVSEPQLVGSGRLALRDGGARAVRASAWLDHEWSNQYLGRGADAAPDRAVGWDWLGLNLDDGSSLTLFQMRAHDGAVIWTGGSWRAAHGGAQVDFEQQLRFEPLAFWKSPVSLATYPVRWRIQTPRGVFLVEAAYPAQEIDTRLSTGFPYWEGVARLSDAAGHGLGWGYLEMTGYAGRVPL</sequence>
<protein>
    <submittedName>
        <fullName evidence="3">Carotenoid 1,2-hydratase</fullName>
    </submittedName>
</protein>
<feature type="domain" description="AttH" evidence="2">
    <location>
        <begin position="36"/>
        <end position="220"/>
    </location>
</feature>
<gene>
    <name evidence="3" type="ORF">CS062_24055</name>
</gene>
<proteinExistence type="predicted"/>
<dbReference type="Proteomes" id="UP000231501">
    <property type="component" value="Unassembled WGS sequence"/>
</dbReference>
<keyword evidence="4" id="KW-1185">Reference proteome</keyword>